<evidence type="ECO:0000313" key="20">
    <source>
        <dbReference type="EMBL" id="KAG9234032.1"/>
    </source>
</evidence>
<gene>
    <name evidence="20" type="ORF">BJ875DRAFT_424794</name>
</gene>
<evidence type="ECO:0000256" key="17">
    <source>
        <dbReference type="PIRNR" id="PIRNR038895"/>
    </source>
</evidence>
<keyword evidence="13 19" id="KW-0460">Magnesium</keyword>
<evidence type="ECO:0000256" key="13">
    <source>
        <dbReference type="ARBA" id="ARBA00022842"/>
    </source>
</evidence>
<dbReference type="Proteomes" id="UP000824998">
    <property type="component" value="Unassembled WGS sequence"/>
</dbReference>
<dbReference type="Gene3D" id="3.40.1190.10">
    <property type="entry name" value="Mur-like, catalytic domain"/>
    <property type="match status" value="1"/>
</dbReference>
<dbReference type="InterPro" id="IPR018109">
    <property type="entry name" value="Folylpolyglutamate_synth_CS"/>
</dbReference>
<comment type="pathway">
    <text evidence="4 17">Cofactor biosynthesis; tetrahydrofolylpolyglutamate biosynthesis.</text>
</comment>
<feature type="binding site" evidence="19">
    <location>
        <position position="198"/>
    </location>
    <ligand>
        <name>Mg(2+)</name>
        <dbReference type="ChEBI" id="CHEBI:18420"/>
        <label>1</label>
    </ligand>
</feature>
<dbReference type="PROSITE" id="PS01012">
    <property type="entry name" value="FOLYLPOLYGLU_SYNT_2"/>
    <property type="match status" value="1"/>
</dbReference>
<feature type="binding site" evidence="19">
    <location>
        <position position="134"/>
    </location>
    <ligand>
        <name>Mg(2+)</name>
        <dbReference type="ChEBI" id="CHEBI:18420"/>
        <label>1</label>
    </ligand>
</feature>
<evidence type="ECO:0000313" key="21">
    <source>
        <dbReference type="Proteomes" id="UP000824998"/>
    </source>
</evidence>
<keyword evidence="21" id="KW-1185">Reference proteome</keyword>
<evidence type="ECO:0000256" key="3">
    <source>
        <dbReference type="ARBA" id="ARBA00004496"/>
    </source>
</evidence>
<keyword evidence="10 18" id="KW-0547">Nucleotide-binding</keyword>
<evidence type="ECO:0000256" key="9">
    <source>
        <dbReference type="ARBA" id="ARBA00022723"/>
    </source>
</evidence>
<keyword evidence="9 19" id="KW-0479">Metal-binding</keyword>
<evidence type="ECO:0000256" key="4">
    <source>
        <dbReference type="ARBA" id="ARBA00005150"/>
    </source>
</evidence>
<dbReference type="PANTHER" id="PTHR11136">
    <property type="entry name" value="FOLYLPOLYGLUTAMATE SYNTHASE-RELATED"/>
    <property type="match status" value="1"/>
</dbReference>
<sequence>MKIPSRQSPAWRTGQRPKAYTVSILPRYTSQRWHSVLQNRSYDDAINTLNTLQTTYAELTRRRLAGIRFVPLANDHLRVCLSKVGYSQDDLTKLNIVHVAGTKGKGSTCAYVDSMLSQYRHIHSIPQNIGLFTSPHLIAVRERIKINSTPISCSLFAKYFFEIYDALRDFEKPVYFKFLVLMSYHVFIQQGVDVAIYEAGVGGEYDATNIVDCPAVTGISRLGIDHTFQLGETVEEIAWHKAGIQKFGVPSFSVTQLKGALEVLGKVASERKVKNFEVKGWNERLRGVRVRPDAEFQYENASLAVALTESVLGKLDPGFKRAPDEPLSKELKDGIEKVVWRGRFEVKREGNITWYLDGAHTSDSIQFATKWYSEETSKKFSDTNHAGRTGTRVLVFNQQGHREAMELLETLSNSVREGKIPRFDHVIFAPTVLSQQQDLKKGNVSFALIEDHKADKLQLDFVNKQHDGDAIAKLTLQTSFAAKWSDLNGETDSQIKVVPSIPDAFDYIRDLTDGNGIEVFVTGSIHLVGTVLSALEGVDAL</sequence>
<accession>A0A9P7YIX6</accession>
<evidence type="ECO:0000256" key="16">
    <source>
        <dbReference type="ARBA" id="ARBA00047493"/>
    </source>
</evidence>
<evidence type="ECO:0000256" key="18">
    <source>
        <dbReference type="PIRSR" id="PIRSR038895-1"/>
    </source>
</evidence>
<comment type="subcellular location">
    <subcellularLocation>
        <location evidence="3">Cytoplasm</location>
    </subcellularLocation>
    <subcellularLocation>
        <location evidence="1">Mitochondrion inner membrane</location>
    </subcellularLocation>
    <subcellularLocation>
        <location evidence="2">Mitochondrion matrix</location>
    </subcellularLocation>
</comment>
<evidence type="ECO:0000256" key="6">
    <source>
        <dbReference type="ARBA" id="ARBA00022490"/>
    </source>
</evidence>
<dbReference type="Gene3D" id="3.90.190.20">
    <property type="entry name" value="Mur ligase, C-terminal domain"/>
    <property type="match status" value="1"/>
</dbReference>
<comment type="cofactor">
    <cofactor evidence="17">
        <name>a monovalent cation</name>
        <dbReference type="ChEBI" id="CHEBI:60242"/>
    </cofactor>
    <text evidence="17">A monovalent cation.</text>
</comment>
<keyword evidence="8 17" id="KW-0436">Ligase</keyword>
<dbReference type="GO" id="GO:0004326">
    <property type="term" value="F:tetrahydrofolylpolyglutamate synthase activity"/>
    <property type="evidence" value="ECO:0007669"/>
    <property type="project" value="UniProtKB-EC"/>
</dbReference>
<evidence type="ECO:0000256" key="15">
    <source>
        <dbReference type="ARBA" id="ARBA00023136"/>
    </source>
</evidence>
<dbReference type="SUPFAM" id="SSF53623">
    <property type="entry name" value="MurD-like peptide ligases, catalytic domain"/>
    <property type="match status" value="1"/>
</dbReference>
<comment type="caution">
    <text evidence="20">The sequence shown here is derived from an EMBL/GenBank/DDBJ whole genome shotgun (WGS) entry which is preliminary data.</text>
</comment>
<dbReference type="GO" id="GO:0005743">
    <property type="term" value="C:mitochondrial inner membrane"/>
    <property type="evidence" value="ECO:0007669"/>
    <property type="project" value="UniProtKB-SubCell"/>
</dbReference>
<evidence type="ECO:0000256" key="12">
    <source>
        <dbReference type="ARBA" id="ARBA00022840"/>
    </source>
</evidence>
<comment type="function">
    <text evidence="17">Catalyzes conversion of folates to polyglutamate derivatives allowing concentration of folate compounds in the cell and the intracellular retention of these cofactors, which are important substrates for most of the folate-dependent enzymes that are involved in one-carbon transfer reactions involved in purine, pyrimidine and amino acid synthesis.</text>
</comment>
<dbReference type="InterPro" id="IPR036565">
    <property type="entry name" value="Mur-like_cat_sf"/>
</dbReference>
<dbReference type="InterPro" id="IPR023600">
    <property type="entry name" value="Folylpolyglutamate_synth_euk"/>
</dbReference>
<evidence type="ECO:0000256" key="10">
    <source>
        <dbReference type="ARBA" id="ARBA00022741"/>
    </source>
</evidence>
<dbReference type="SUPFAM" id="SSF53244">
    <property type="entry name" value="MurD-like peptide ligases, peptide-binding domain"/>
    <property type="match status" value="1"/>
</dbReference>
<feature type="binding site" evidence="18">
    <location>
        <position position="343"/>
    </location>
    <ligand>
        <name>ATP</name>
        <dbReference type="ChEBI" id="CHEBI:30616"/>
    </ligand>
</feature>
<keyword evidence="14" id="KW-0496">Mitochondrion</keyword>
<comment type="catalytic activity">
    <reaction evidence="16 17">
        <text>(6S)-5,6,7,8-tetrahydrofolyl-(gamma-L-Glu)(n) + L-glutamate + ATP = (6S)-5,6,7,8-tetrahydrofolyl-(gamma-L-Glu)(n+1) + ADP + phosphate + H(+)</text>
        <dbReference type="Rhea" id="RHEA:10580"/>
        <dbReference type="Rhea" id="RHEA-COMP:14738"/>
        <dbReference type="Rhea" id="RHEA-COMP:14740"/>
        <dbReference type="ChEBI" id="CHEBI:15378"/>
        <dbReference type="ChEBI" id="CHEBI:29985"/>
        <dbReference type="ChEBI" id="CHEBI:30616"/>
        <dbReference type="ChEBI" id="CHEBI:43474"/>
        <dbReference type="ChEBI" id="CHEBI:141005"/>
        <dbReference type="ChEBI" id="CHEBI:456216"/>
        <dbReference type="EC" id="6.3.2.17"/>
    </reaction>
</comment>
<evidence type="ECO:0000256" key="14">
    <source>
        <dbReference type="ARBA" id="ARBA00023128"/>
    </source>
</evidence>
<evidence type="ECO:0000256" key="11">
    <source>
        <dbReference type="ARBA" id="ARBA00022792"/>
    </source>
</evidence>
<dbReference type="PANTHER" id="PTHR11136:SF5">
    <property type="entry name" value="FOLYLPOLYGLUTAMATE SYNTHASE, MITOCHONDRIAL"/>
    <property type="match status" value="1"/>
</dbReference>
<evidence type="ECO:0000256" key="7">
    <source>
        <dbReference type="ARBA" id="ARBA00022563"/>
    </source>
</evidence>
<dbReference type="GO" id="GO:0005759">
    <property type="term" value="C:mitochondrial matrix"/>
    <property type="evidence" value="ECO:0007669"/>
    <property type="project" value="UniProtKB-SubCell"/>
</dbReference>
<dbReference type="InterPro" id="IPR001645">
    <property type="entry name" value="Folylpolyglutamate_synth"/>
</dbReference>
<evidence type="ECO:0000256" key="19">
    <source>
        <dbReference type="PIRSR" id="PIRSR038895-2"/>
    </source>
</evidence>
<keyword evidence="15" id="KW-0472">Membrane</keyword>
<comment type="similarity">
    <text evidence="5 17">Belongs to the folylpolyglutamate synthase family.</text>
</comment>
<proteinExistence type="inferred from homology"/>
<dbReference type="PIRSF" id="PIRSF038895">
    <property type="entry name" value="FPGS"/>
    <property type="match status" value="1"/>
</dbReference>
<dbReference type="GO" id="GO:0006730">
    <property type="term" value="P:one-carbon metabolic process"/>
    <property type="evidence" value="ECO:0007669"/>
    <property type="project" value="UniProtKB-KW"/>
</dbReference>
<organism evidence="20 21">
    <name type="scientific">Amylocarpus encephaloides</name>
    <dbReference type="NCBI Taxonomy" id="45428"/>
    <lineage>
        <taxon>Eukaryota</taxon>
        <taxon>Fungi</taxon>
        <taxon>Dikarya</taxon>
        <taxon>Ascomycota</taxon>
        <taxon>Pezizomycotina</taxon>
        <taxon>Leotiomycetes</taxon>
        <taxon>Helotiales</taxon>
        <taxon>Helotiales incertae sedis</taxon>
        <taxon>Amylocarpus</taxon>
    </lineage>
</organism>
<dbReference type="GO" id="GO:0005524">
    <property type="term" value="F:ATP binding"/>
    <property type="evidence" value="ECO:0007669"/>
    <property type="project" value="UniProtKB-KW"/>
</dbReference>
<feature type="binding site" evidence="18">
    <location>
        <position position="357"/>
    </location>
    <ligand>
        <name>ATP</name>
        <dbReference type="ChEBI" id="CHEBI:30616"/>
    </ligand>
</feature>
<evidence type="ECO:0000256" key="5">
    <source>
        <dbReference type="ARBA" id="ARBA00008276"/>
    </source>
</evidence>
<dbReference type="InterPro" id="IPR036615">
    <property type="entry name" value="Mur_ligase_C_dom_sf"/>
</dbReference>
<evidence type="ECO:0000256" key="1">
    <source>
        <dbReference type="ARBA" id="ARBA00004273"/>
    </source>
</evidence>
<dbReference type="AlphaFoldDB" id="A0A9P7YIX6"/>
<dbReference type="GO" id="GO:0046872">
    <property type="term" value="F:metal ion binding"/>
    <property type="evidence" value="ECO:0007669"/>
    <property type="project" value="UniProtKB-KW"/>
</dbReference>
<evidence type="ECO:0000256" key="2">
    <source>
        <dbReference type="ARBA" id="ARBA00004305"/>
    </source>
</evidence>
<dbReference type="EC" id="6.3.2.17" evidence="17"/>
<keyword evidence="11" id="KW-0999">Mitochondrion inner membrane</keyword>
<dbReference type="OrthoDB" id="5212574at2759"/>
<keyword evidence="12 18" id="KW-0067">ATP-binding</keyword>
<protein>
    <recommendedName>
        <fullName evidence="17">Folylpolyglutamate synthase</fullName>
        <ecNumber evidence="17">6.3.2.17</ecNumber>
    </recommendedName>
    <alternativeName>
        <fullName evidence="17">Folylpoly-gamma-glutamate synthetase</fullName>
    </alternativeName>
    <alternativeName>
        <fullName evidence="17">Tetrahydrofolylpolyglutamate synthase</fullName>
    </alternativeName>
</protein>
<dbReference type="EMBL" id="MU251478">
    <property type="protein sequence ID" value="KAG9234032.1"/>
    <property type="molecule type" value="Genomic_DNA"/>
</dbReference>
<dbReference type="GO" id="GO:0005829">
    <property type="term" value="C:cytosol"/>
    <property type="evidence" value="ECO:0007669"/>
    <property type="project" value="TreeGrafter"/>
</dbReference>
<name>A0A9P7YIX6_9HELO</name>
<dbReference type="NCBIfam" id="TIGR01499">
    <property type="entry name" value="folC"/>
    <property type="match status" value="1"/>
</dbReference>
<reference evidence="20" key="1">
    <citation type="journal article" date="2021" name="IMA Fungus">
        <title>Genomic characterization of three marine fungi, including Emericellopsis atlantica sp. nov. with signatures of a generalist lifestyle and marine biomass degradation.</title>
        <authorList>
            <person name="Hagestad O.C."/>
            <person name="Hou L."/>
            <person name="Andersen J.H."/>
            <person name="Hansen E.H."/>
            <person name="Altermark B."/>
            <person name="Li C."/>
            <person name="Kuhnert E."/>
            <person name="Cox R.J."/>
            <person name="Crous P.W."/>
            <person name="Spatafora J.W."/>
            <person name="Lail K."/>
            <person name="Amirebrahimi M."/>
            <person name="Lipzen A."/>
            <person name="Pangilinan J."/>
            <person name="Andreopoulos W."/>
            <person name="Hayes R.D."/>
            <person name="Ng V."/>
            <person name="Grigoriev I.V."/>
            <person name="Jackson S.A."/>
            <person name="Sutton T.D.S."/>
            <person name="Dobson A.D.W."/>
            <person name="Rama T."/>
        </authorList>
    </citation>
    <scope>NUCLEOTIDE SEQUENCE</scope>
    <source>
        <strain evidence="20">TRa018bII</strain>
    </source>
</reference>
<keyword evidence="7 17" id="KW-0554">One-carbon metabolism</keyword>
<evidence type="ECO:0000256" key="8">
    <source>
        <dbReference type="ARBA" id="ARBA00022598"/>
    </source>
</evidence>
<keyword evidence="6" id="KW-0963">Cytoplasm</keyword>
<feature type="binding site" evidence="19">
    <location>
        <position position="226"/>
    </location>
    <ligand>
        <name>Mg(2+)</name>
        <dbReference type="ChEBI" id="CHEBI:18420"/>
        <label>1</label>
    </ligand>
</feature>